<sequence>MGPWYNILFLWDPRVRAARRYMSKKQEEVWKFEWDSPDAKEKAFAFFKDYYADCRARIPAERRLEFNIRDGWEPLCKHLGVEVPTIAEENGKRVPVPFPKTNEADEFQVKMNNFKFRLINQALKDWSQKLVIGAAAGYGVYAWTKPWIHHACRMLTERS</sequence>
<comment type="caution">
    <text evidence="1">The sequence shown here is derived from an EMBL/GenBank/DDBJ whole genome shotgun (WGS) entry which is preliminary data.</text>
</comment>
<reference evidence="1" key="1">
    <citation type="submission" date="2022-07" db="EMBL/GenBank/DDBJ databases">
        <title>Fungi with potential for degradation of polypropylene.</title>
        <authorList>
            <person name="Gostincar C."/>
        </authorList>
    </citation>
    <scope>NUCLEOTIDE SEQUENCE</scope>
    <source>
        <strain evidence="1">EXF-13308</strain>
    </source>
</reference>
<evidence type="ECO:0000313" key="1">
    <source>
        <dbReference type="EMBL" id="KAJ9129895.1"/>
    </source>
</evidence>
<accession>A0AA38R5W4</accession>
<dbReference type="Pfam" id="PF17784">
    <property type="entry name" value="Sulfotransfer_4"/>
    <property type="match status" value="1"/>
</dbReference>
<dbReference type="PANTHER" id="PTHR36978">
    <property type="entry name" value="P-LOOP CONTAINING NUCLEOTIDE TRIPHOSPHATE HYDROLASE"/>
    <property type="match status" value="1"/>
</dbReference>
<keyword evidence="2" id="KW-1185">Reference proteome</keyword>
<dbReference type="InterPro" id="IPR040632">
    <property type="entry name" value="Sulfotransfer_4"/>
</dbReference>
<name>A0AA38R5W4_9PEZI</name>
<protein>
    <submittedName>
        <fullName evidence="1">Uncharacterized protein</fullName>
    </submittedName>
</protein>
<organism evidence="1 2">
    <name type="scientific">Pleurostoma richardsiae</name>
    <dbReference type="NCBI Taxonomy" id="41990"/>
    <lineage>
        <taxon>Eukaryota</taxon>
        <taxon>Fungi</taxon>
        <taxon>Dikarya</taxon>
        <taxon>Ascomycota</taxon>
        <taxon>Pezizomycotina</taxon>
        <taxon>Sordariomycetes</taxon>
        <taxon>Sordariomycetidae</taxon>
        <taxon>Calosphaeriales</taxon>
        <taxon>Pleurostomataceae</taxon>
        <taxon>Pleurostoma</taxon>
    </lineage>
</organism>
<dbReference type="EMBL" id="JANBVO010000123">
    <property type="protein sequence ID" value="KAJ9129895.1"/>
    <property type="molecule type" value="Genomic_DNA"/>
</dbReference>
<dbReference type="InterPro" id="IPR027417">
    <property type="entry name" value="P-loop_NTPase"/>
</dbReference>
<dbReference type="AlphaFoldDB" id="A0AA38R5W4"/>
<dbReference type="Proteomes" id="UP001174694">
    <property type="component" value="Unassembled WGS sequence"/>
</dbReference>
<proteinExistence type="predicted"/>
<evidence type="ECO:0000313" key="2">
    <source>
        <dbReference type="Proteomes" id="UP001174694"/>
    </source>
</evidence>
<gene>
    <name evidence="1" type="ORF">NKR23_g12421</name>
</gene>
<dbReference type="Gene3D" id="3.40.50.300">
    <property type="entry name" value="P-loop containing nucleotide triphosphate hydrolases"/>
    <property type="match status" value="1"/>
</dbReference>
<dbReference type="PANTHER" id="PTHR36978:SF4">
    <property type="entry name" value="P-LOOP CONTAINING NUCLEOSIDE TRIPHOSPHATE HYDROLASE PROTEIN"/>
    <property type="match status" value="1"/>
</dbReference>